<accession>A0A815KKT5</accession>
<proteinExistence type="predicted"/>
<dbReference type="EMBL" id="CAJNOJ010000320">
    <property type="protein sequence ID" value="CAF1397075.1"/>
    <property type="molecule type" value="Genomic_DNA"/>
</dbReference>
<comment type="caution">
    <text evidence="1">The sequence shown here is derived from an EMBL/GenBank/DDBJ whole genome shotgun (WGS) entry which is preliminary data.</text>
</comment>
<protein>
    <submittedName>
        <fullName evidence="1">Uncharacterized protein</fullName>
    </submittedName>
</protein>
<reference evidence="1" key="1">
    <citation type="submission" date="2021-02" db="EMBL/GenBank/DDBJ databases">
        <authorList>
            <person name="Nowell W R."/>
        </authorList>
    </citation>
    <scope>NUCLEOTIDE SEQUENCE</scope>
</reference>
<dbReference type="PROSITE" id="PS51257">
    <property type="entry name" value="PROKAR_LIPOPROTEIN"/>
    <property type="match status" value="1"/>
</dbReference>
<gene>
    <name evidence="1" type="ORF">EDS130_LOCUS35799</name>
</gene>
<organism evidence="1 2">
    <name type="scientific">Adineta ricciae</name>
    <name type="common">Rotifer</name>
    <dbReference type="NCBI Taxonomy" id="249248"/>
    <lineage>
        <taxon>Eukaryota</taxon>
        <taxon>Metazoa</taxon>
        <taxon>Spiralia</taxon>
        <taxon>Gnathifera</taxon>
        <taxon>Rotifera</taxon>
        <taxon>Eurotatoria</taxon>
        <taxon>Bdelloidea</taxon>
        <taxon>Adinetida</taxon>
        <taxon>Adinetidae</taxon>
        <taxon>Adineta</taxon>
    </lineage>
</organism>
<evidence type="ECO:0000313" key="1">
    <source>
        <dbReference type="EMBL" id="CAF1397075.1"/>
    </source>
</evidence>
<dbReference type="Proteomes" id="UP000663852">
    <property type="component" value="Unassembled WGS sequence"/>
</dbReference>
<name>A0A815KKT5_ADIRI</name>
<evidence type="ECO:0000313" key="2">
    <source>
        <dbReference type="Proteomes" id="UP000663852"/>
    </source>
</evidence>
<sequence length="73" mass="8134">MILRPFSKDLLAVTPAHIVIACNQMAGTLEKERFTLKPSRTLRSDQHLRATPKLFKLARANYSTGVLIIPGLC</sequence>
<dbReference type="AlphaFoldDB" id="A0A815KKT5"/>